<evidence type="ECO:0000256" key="2">
    <source>
        <dbReference type="SAM" id="SignalP"/>
    </source>
</evidence>
<feature type="transmembrane region" description="Helical" evidence="1">
    <location>
        <begin position="41"/>
        <end position="61"/>
    </location>
</feature>
<sequence length="73" mass="7472">MKFINIAKKYAAAVPAAILAVPAFADGGGVDYSSITSSVNAGTVVTGIAAIAAVLMLPRVAKWGFRTVMSMLK</sequence>
<keyword evidence="1" id="KW-1133">Transmembrane helix</keyword>
<feature type="chain" id="PRO_5014318038" description="Phage coat protein" evidence="2">
    <location>
        <begin position="26"/>
        <end position="73"/>
    </location>
</feature>
<feature type="signal peptide" evidence="2">
    <location>
        <begin position="1"/>
        <end position="25"/>
    </location>
</feature>
<organism evidence="3 4">
    <name type="scientific">Chromobacterium sinusclupearum</name>
    <dbReference type="NCBI Taxonomy" id="2077146"/>
    <lineage>
        <taxon>Bacteria</taxon>
        <taxon>Pseudomonadati</taxon>
        <taxon>Pseudomonadota</taxon>
        <taxon>Betaproteobacteria</taxon>
        <taxon>Neisseriales</taxon>
        <taxon>Chromobacteriaceae</taxon>
        <taxon>Chromobacterium</taxon>
    </lineage>
</organism>
<dbReference type="RefSeq" id="WP_103320725.1">
    <property type="nucleotide sequence ID" value="NZ_PPTF01000065.1"/>
</dbReference>
<protein>
    <recommendedName>
        <fullName evidence="5">Phage coat protein</fullName>
    </recommendedName>
</protein>
<reference evidence="3 4" key="1">
    <citation type="submission" date="2018-01" db="EMBL/GenBank/DDBJ databases">
        <title>Genomic Sequence of Chromobacterium MWU13-2610 from wild cranberry bogs within the Cape Cod National Seashore.</title>
        <authorList>
            <person name="O'Hara-Hanley K."/>
            <person name="Soby S."/>
            <person name="Harrison A."/>
        </authorList>
    </citation>
    <scope>NUCLEOTIDE SEQUENCE [LARGE SCALE GENOMIC DNA]</scope>
    <source>
        <strain evidence="3 4">MWU13-2610</strain>
    </source>
</reference>
<keyword evidence="1" id="KW-0472">Membrane</keyword>
<dbReference type="Pfam" id="PF25631">
    <property type="entry name" value="Inovirus_capsid"/>
    <property type="match status" value="1"/>
</dbReference>
<evidence type="ECO:0000256" key="1">
    <source>
        <dbReference type="SAM" id="Phobius"/>
    </source>
</evidence>
<dbReference type="AlphaFoldDB" id="A0A2K4MLV5"/>
<dbReference type="Proteomes" id="UP000236416">
    <property type="component" value="Unassembled WGS sequence"/>
</dbReference>
<dbReference type="InterPro" id="IPR057886">
    <property type="entry name" value="Inovirus_capsid"/>
</dbReference>
<keyword evidence="1" id="KW-0812">Transmembrane</keyword>
<gene>
    <name evidence="3" type="ORF">C2134_13620</name>
</gene>
<keyword evidence="2" id="KW-0732">Signal</keyword>
<comment type="caution">
    <text evidence="3">The sequence shown here is derived from an EMBL/GenBank/DDBJ whole genome shotgun (WGS) entry which is preliminary data.</text>
</comment>
<dbReference type="EMBL" id="PPTF01000065">
    <property type="protein sequence ID" value="POA98056.1"/>
    <property type="molecule type" value="Genomic_DNA"/>
</dbReference>
<accession>A0A2K4MLV5</accession>
<evidence type="ECO:0000313" key="3">
    <source>
        <dbReference type="EMBL" id="POA98056.1"/>
    </source>
</evidence>
<evidence type="ECO:0008006" key="5">
    <source>
        <dbReference type="Google" id="ProtNLM"/>
    </source>
</evidence>
<name>A0A2K4MLV5_9NEIS</name>
<keyword evidence="4" id="KW-1185">Reference proteome</keyword>
<evidence type="ECO:0000313" key="4">
    <source>
        <dbReference type="Proteomes" id="UP000236416"/>
    </source>
</evidence>
<proteinExistence type="predicted"/>